<feature type="domain" description="ABC3 transporter permease C-terminal" evidence="11">
    <location>
        <begin position="177"/>
        <end position="289"/>
    </location>
</feature>
<dbReference type="PIRSF" id="PIRSF003097">
    <property type="entry name" value="FtsX"/>
    <property type="match status" value="1"/>
</dbReference>
<dbReference type="AlphaFoldDB" id="A0A5J4R6R5"/>
<evidence type="ECO:0000259" key="11">
    <source>
        <dbReference type="Pfam" id="PF02687"/>
    </source>
</evidence>
<dbReference type="Pfam" id="PF02687">
    <property type="entry name" value="FtsX"/>
    <property type="match status" value="1"/>
</dbReference>
<evidence type="ECO:0000256" key="7">
    <source>
        <dbReference type="ARBA" id="ARBA00022989"/>
    </source>
</evidence>
<comment type="similarity">
    <text evidence="2">Belongs to the ABC-4 integral membrane protein family. FtsX subfamily.</text>
</comment>
<feature type="transmembrane region" description="Helical" evidence="10">
    <location>
        <begin position="169"/>
        <end position="189"/>
    </location>
</feature>
<protein>
    <recommendedName>
        <fullName evidence="3">Cell division protein FtsX</fullName>
    </recommendedName>
</protein>
<feature type="transmembrane region" description="Helical" evidence="10">
    <location>
        <begin position="226"/>
        <end position="248"/>
    </location>
</feature>
<accession>A0A5J4R6R5</accession>
<organism evidence="13">
    <name type="scientific">termite gut metagenome</name>
    <dbReference type="NCBI Taxonomy" id="433724"/>
    <lineage>
        <taxon>unclassified sequences</taxon>
        <taxon>metagenomes</taxon>
        <taxon>organismal metagenomes</taxon>
    </lineage>
</organism>
<dbReference type="EMBL" id="SNRY01001663">
    <property type="protein sequence ID" value="KAA6329348.1"/>
    <property type="molecule type" value="Genomic_DNA"/>
</dbReference>
<name>A0A5J4R6R5_9ZZZZ</name>
<evidence type="ECO:0000256" key="6">
    <source>
        <dbReference type="ARBA" id="ARBA00022692"/>
    </source>
</evidence>
<comment type="caution">
    <text evidence="13">The sequence shown here is derived from an EMBL/GenBank/DDBJ whole genome shotgun (WGS) entry which is preliminary data.</text>
</comment>
<dbReference type="Pfam" id="PF18075">
    <property type="entry name" value="FtsX_ECD"/>
    <property type="match status" value="1"/>
</dbReference>
<dbReference type="InterPro" id="IPR004513">
    <property type="entry name" value="FtsX"/>
</dbReference>
<sequence length="300" mass="34476">MYLEKNQMRDKQSNNKISYFDMQFITSGISIMLVLLLLGMAIFFVLTAKNLTVYVRENVNFSILVSDDMKEADVIKYQKELEKKPFVKSAIYISKQQALKEQTAAMGTNPKDFLGYNPFKASIEVNLRSDYANSDSIAKIEKVIKKKVDVQDVLYQKELIDVINDNIRTISLILVGLAIVLMYISFALIKNTIRLAIYSKRFLIHTMTLVGADRKFIRRPFIRKNIWSGIVAAGMASIFLTTGAYGLIYYEPELIRIITLQVMGIVVISIVLFGLIIPWWCSYVSINKFLYLKSEELYYI</sequence>
<feature type="transmembrane region" description="Helical" evidence="10">
    <location>
        <begin position="20"/>
        <end position="46"/>
    </location>
</feature>
<feature type="transmembrane region" description="Helical" evidence="10">
    <location>
        <begin position="254"/>
        <end position="281"/>
    </location>
</feature>
<comment type="subcellular location">
    <subcellularLocation>
        <location evidence="1">Cell membrane</location>
        <topology evidence="1">Multi-pass membrane protein</topology>
    </subcellularLocation>
</comment>
<evidence type="ECO:0000256" key="2">
    <source>
        <dbReference type="ARBA" id="ARBA00007379"/>
    </source>
</evidence>
<keyword evidence="6 10" id="KW-0812">Transmembrane</keyword>
<dbReference type="Gene3D" id="3.30.70.3040">
    <property type="match status" value="1"/>
</dbReference>
<dbReference type="InterPro" id="IPR003838">
    <property type="entry name" value="ABC3_permease_C"/>
</dbReference>
<proteinExistence type="inferred from homology"/>
<evidence type="ECO:0000256" key="8">
    <source>
        <dbReference type="ARBA" id="ARBA00023136"/>
    </source>
</evidence>
<dbReference type="GO" id="GO:0051301">
    <property type="term" value="P:cell division"/>
    <property type="evidence" value="ECO:0007669"/>
    <property type="project" value="UniProtKB-KW"/>
</dbReference>
<keyword evidence="7 10" id="KW-1133">Transmembrane helix</keyword>
<feature type="domain" description="FtsX extracellular" evidence="12">
    <location>
        <begin position="59"/>
        <end position="153"/>
    </location>
</feature>
<evidence type="ECO:0000256" key="5">
    <source>
        <dbReference type="ARBA" id="ARBA00022618"/>
    </source>
</evidence>
<evidence type="ECO:0000313" key="13">
    <source>
        <dbReference type="EMBL" id="KAA6329348.1"/>
    </source>
</evidence>
<gene>
    <name evidence="13" type="ORF">EZS27_021840</name>
</gene>
<keyword evidence="4" id="KW-1003">Cell membrane</keyword>
<dbReference type="InterPro" id="IPR040690">
    <property type="entry name" value="FtsX_ECD"/>
</dbReference>
<dbReference type="PANTHER" id="PTHR47755:SF1">
    <property type="entry name" value="CELL DIVISION PROTEIN FTSX"/>
    <property type="match status" value="1"/>
</dbReference>
<dbReference type="PANTHER" id="PTHR47755">
    <property type="entry name" value="CELL DIVISION PROTEIN FTSX"/>
    <property type="match status" value="1"/>
</dbReference>
<keyword evidence="8 10" id="KW-0472">Membrane</keyword>
<evidence type="ECO:0000256" key="3">
    <source>
        <dbReference type="ARBA" id="ARBA00021907"/>
    </source>
</evidence>
<evidence type="ECO:0000256" key="9">
    <source>
        <dbReference type="ARBA" id="ARBA00023306"/>
    </source>
</evidence>
<evidence type="ECO:0000256" key="1">
    <source>
        <dbReference type="ARBA" id="ARBA00004651"/>
    </source>
</evidence>
<keyword evidence="5 13" id="KW-0132">Cell division</keyword>
<keyword evidence="9" id="KW-0131">Cell cycle</keyword>
<reference evidence="13" key="1">
    <citation type="submission" date="2019-03" db="EMBL/GenBank/DDBJ databases">
        <title>Single cell metagenomics reveals metabolic interactions within the superorganism composed of flagellate Streblomastix strix and complex community of Bacteroidetes bacteria on its surface.</title>
        <authorList>
            <person name="Treitli S.C."/>
            <person name="Kolisko M."/>
            <person name="Husnik F."/>
            <person name="Keeling P."/>
            <person name="Hampl V."/>
        </authorList>
    </citation>
    <scope>NUCLEOTIDE SEQUENCE</scope>
    <source>
        <strain evidence="13">STM</strain>
    </source>
</reference>
<dbReference type="GO" id="GO:0005886">
    <property type="term" value="C:plasma membrane"/>
    <property type="evidence" value="ECO:0007669"/>
    <property type="project" value="UniProtKB-SubCell"/>
</dbReference>
<evidence type="ECO:0000256" key="4">
    <source>
        <dbReference type="ARBA" id="ARBA00022475"/>
    </source>
</evidence>
<evidence type="ECO:0000256" key="10">
    <source>
        <dbReference type="SAM" id="Phobius"/>
    </source>
</evidence>
<evidence type="ECO:0000259" key="12">
    <source>
        <dbReference type="Pfam" id="PF18075"/>
    </source>
</evidence>